<name>A0ABQ4CTS7_9ACTN</name>
<dbReference type="SUPFAM" id="SSF110296">
    <property type="entry name" value="Oligoxyloglucan reducing end-specific cellobiohydrolase"/>
    <property type="match status" value="1"/>
</dbReference>
<reference evidence="2 3" key="1">
    <citation type="submission" date="2021-01" db="EMBL/GenBank/DDBJ databases">
        <title>Whole genome shotgun sequence of Asanoa siamensis NBRC 107932.</title>
        <authorList>
            <person name="Komaki H."/>
            <person name="Tamura T."/>
        </authorList>
    </citation>
    <scope>NUCLEOTIDE SEQUENCE [LARGE SCALE GENOMIC DNA]</scope>
    <source>
        <strain evidence="2 3">NBRC 107932</strain>
    </source>
</reference>
<dbReference type="InterPro" id="IPR015943">
    <property type="entry name" value="WD40/YVTN_repeat-like_dom_sf"/>
</dbReference>
<evidence type="ECO:0008006" key="4">
    <source>
        <dbReference type="Google" id="ProtNLM"/>
    </source>
</evidence>
<sequence>MRERDYAGLVEVVSRAVRADWPDVTARAARRNRLRRAFGALAAAVVLGAGGSVLVTSGGDERPSPPPLPPRVVVSPDRSTVLTGDLDRFYAVADDCRDDPACRAGLAVSTDRGVTWAVRPVPATAANGTFRLVAASGRTVLALQSLGAAEPVWWASTDEGATWHRSREIRRDAVPDDWPVFRTIEELGAFDPRTGDRVPFRVPGWAYRSVGPPGGGRWLVTFSEQRDVSLAKARPGGDWSTTRLPFDAAEFCDLVTPDGRLVYALTSDTIRTLDLHVSRDGGRTWRRTATLSDPLPSRSTLLLTADGTLYLASQLRLYRSTDGGRTFTALDPAAPRKETVLTAVPGGGYTISNRLPSPQVSWSTDGRTWTSVRPAF</sequence>
<organism evidence="2 3">
    <name type="scientific">Asanoa siamensis</name>
    <dbReference type="NCBI Taxonomy" id="926357"/>
    <lineage>
        <taxon>Bacteria</taxon>
        <taxon>Bacillati</taxon>
        <taxon>Actinomycetota</taxon>
        <taxon>Actinomycetes</taxon>
        <taxon>Micromonosporales</taxon>
        <taxon>Micromonosporaceae</taxon>
        <taxon>Asanoa</taxon>
    </lineage>
</organism>
<accession>A0ABQ4CTS7</accession>
<evidence type="ECO:0000313" key="2">
    <source>
        <dbReference type="EMBL" id="GIF74408.1"/>
    </source>
</evidence>
<feature type="transmembrane region" description="Helical" evidence="1">
    <location>
        <begin position="37"/>
        <end position="55"/>
    </location>
</feature>
<evidence type="ECO:0000313" key="3">
    <source>
        <dbReference type="Proteomes" id="UP000604117"/>
    </source>
</evidence>
<dbReference type="EMBL" id="BONE01000030">
    <property type="protein sequence ID" value="GIF74408.1"/>
    <property type="molecule type" value="Genomic_DNA"/>
</dbReference>
<keyword evidence="1" id="KW-0472">Membrane</keyword>
<keyword evidence="1" id="KW-0812">Transmembrane</keyword>
<dbReference type="Proteomes" id="UP000604117">
    <property type="component" value="Unassembled WGS sequence"/>
</dbReference>
<dbReference type="RefSeq" id="WP_203714941.1">
    <property type="nucleotide sequence ID" value="NZ_BONE01000030.1"/>
</dbReference>
<evidence type="ECO:0000256" key="1">
    <source>
        <dbReference type="SAM" id="Phobius"/>
    </source>
</evidence>
<dbReference type="Gene3D" id="2.130.10.10">
    <property type="entry name" value="YVTN repeat-like/Quinoprotein amine dehydrogenase"/>
    <property type="match status" value="2"/>
</dbReference>
<keyword evidence="3" id="KW-1185">Reference proteome</keyword>
<dbReference type="CDD" id="cd15482">
    <property type="entry name" value="Sialidase_non-viral"/>
    <property type="match status" value="1"/>
</dbReference>
<protein>
    <recommendedName>
        <fullName evidence="4">Exo-alpha-sialidase</fullName>
    </recommendedName>
</protein>
<comment type="caution">
    <text evidence="2">The sequence shown here is derived from an EMBL/GenBank/DDBJ whole genome shotgun (WGS) entry which is preliminary data.</text>
</comment>
<keyword evidence="1" id="KW-1133">Transmembrane helix</keyword>
<proteinExistence type="predicted"/>
<gene>
    <name evidence="2" type="ORF">Asi02nite_39260</name>
</gene>